<feature type="compositionally biased region" description="Basic and acidic residues" evidence="2">
    <location>
        <begin position="398"/>
        <end position="408"/>
    </location>
</feature>
<feature type="region of interest" description="Disordered" evidence="2">
    <location>
        <begin position="543"/>
        <end position="582"/>
    </location>
</feature>
<feature type="compositionally biased region" description="Low complexity" evidence="2">
    <location>
        <begin position="321"/>
        <end position="330"/>
    </location>
</feature>
<feature type="region of interest" description="Disordered" evidence="2">
    <location>
        <begin position="601"/>
        <end position="671"/>
    </location>
</feature>
<feature type="region of interest" description="Disordered" evidence="2">
    <location>
        <begin position="708"/>
        <end position="782"/>
    </location>
</feature>
<feature type="region of interest" description="Disordered" evidence="2">
    <location>
        <begin position="905"/>
        <end position="1022"/>
    </location>
</feature>
<reference evidence="5" key="1">
    <citation type="submission" date="2016-04" db="EMBL/GenBank/DDBJ databases">
        <authorList>
            <person name="Nguyen H.D."/>
            <person name="Samba Siva P."/>
            <person name="Cullis J."/>
            <person name="Levesque C.A."/>
            <person name="Hambleton S."/>
        </authorList>
    </citation>
    <scope>NUCLEOTIDE SEQUENCE</scope>
    <source>
        <strain evidence="5">DAOMC 236422</strain>
    </source>
</reference>
<evidence type="ECO:0000313" key="6">
    <source>
        <dbReference type="Proteomes" id="UP000078113"/>
    </source>
</evidence>
<dbReference type="PANTHER" id="PTHR31082">
    <property type="entry name" value="PHEROMONE-REGULATED MEMBRANE PROTEIN 10"/>
    <property type="match status" value="1"/>
</dbReference>
<accession>A0A8X7T4W9</accession>
<dbReference type="GO" id="GO:0022857">
    <property type="term" value="F:transmembrane transporter activity"/>
    <property type="evidence" value="ECO:0007669"/>
    <property type="project" value="InterPro"/>
</dbReference>
<feature type="transmembrane region" description="Helical" evidence="3">
    <location>
        <begin position="1275"/>
        <end position="1293"/>
    </location>
</feature>
<proteinExistence type="inferred from homology"/>
<name>A0A8X7T4W9_9BASI</name>
<feature type="compositionally biased region" description="Polar residues" evidence="2">
    <location>
        <begin position="169"/>
        <end position="179"/>
    </location>
</feature>
<feature type="compositionally biased region" description="Basic and acidic residues" evidence="2">
    <location>
        <begin position="980"/>
        <end position="991"/>
    </location>
</feature>
<keyword evidence="6" id="KW-1185">Reference proteome</keyword>
<feature type="domain" description="Threonine/serine exporter-like N-terminal" evidence="4">
    <location>
        <begin position="1168"/>
        <end position="1407"/>
    </location>
</feature>
<feature type="transmembrane region" description="Helical" evidence="3">
    <location>
        <begin position="1355"/>
        <end position="1375"/>
    </location>
</feature>
<dbReference type="Proteomes" id="UP000078113">
    <property type="component" value="Unassembled WGS sequence"/>
</dbReference>
<feature type="compositionally biased region" description="Low complexity" evidence="2">
    <location>
        <begin position="612"/>
        <end position="624"/>
    </location>
</feature>
<evidence type="ECO:0000259" key="4">
    <source>
        <dbReference type="Pfam" id="PF06738"/>
    </source>
</evidence>
<feature type="region of interest" description="Disordered" evidence="2">
    <location>
        <begin position="318"/>
        <end position="420"/>
    </location>
</feature>
<comment type="similarity">
    <text evidence="1">Belongs to the ThrE exporter (TC 2.A.79) family.</text>
</comment>
<evidence type="ECO:0000256" key="2">
    <source>
        <dbReference type="SAM" id="MobiDB-lite"/>
    </source>
</evidence>
<evidence type="ECO:0000256" key="1">
    <source>
        <dbReference type="ARBA" id="ARBA00034125"/>
    </source>
</evidence>
<feature type="compositionally biased region" description="Low complexity" evidence="2">
    <location>
        <begin position="101"/>
        <end position="132"/>
    </location>
</feature>
<feature type="region of interest" description="Disordered" evidence="2">
    <location>
        <begin position="1"/>
        <end position="229"/>
    </location>
</feature>
<feature type="compositionally biased region" description="Polar residues" evidence="2">
    <location>
        <begin position="76"/>
        <end position="88"/>
    </location>
</feature>
<feature type="compositionally biased region" description="Polar residues" evidence="2">
    <location>
        <begin position="472"/>
        <end position="483"/>
    </location>
</feature>
<feature type="compositionally biased region" description="Low complexity" evidence="2">
    <location>
        <begin position="208"/>
        <end position="217"/>
    </location>
</feature>
<feature type="transmembrane region" description="Helical" evidence="3">
    <location>
        <begin position="1437"/>
        <end position="1454"/>
    </location>
</feature>
<reference evidence="5" key="2">
    <citation type="journal article" date="2019" name="IMA Fungus">
        <title>Genome sequencing and comparison of five Tilletia species to identify candidate genes for the detection of regulated species infecting wheat.</title>
        <authorList>
            <person name="Nguyen H.D.T."/>
            <person name="Sultana T."/>
            <person name="Kesanakurti P."/>
            <person name="Hambleton S."/>
        </authorList>
    </citation>
    <scope>NUCLEOTIDE SEQUENCE</scope>
    <source>
        <strain evidence="5">DAOMC 236422</strain>
    </source>
</reference>
<feature type="transmembrane region" description="Helical" evidence="3">
    <location>
        <begin position="1571"/>
        <end position="1596"/>
    </location>
</feature>
<dbReference type="InterPro" id="IPR010619">
    <property type="entry name" value="ThrE-like_N"/>
</dbReference>
<feature type="compositionally biased region" description="Low complexity" evidence="2">
    <location>
        <begin position="345"/>
        <end position="365"/>
    </location>
</feature>
<keyword evidence="3" id="KW-0472">Membrane</keyword>
<feature type="transmembrane region" description="Helical" evidence="3">
    <location>
        <begin position="1519"/>
        <end position="1535"/>
    </location>
</feature>
<dbReference type="Pfam" id="PF06738">
    <property type="entry name" value="ThrE"/>
    <property type="match status" value="1"/>
</dbReference>
<keyword evidence="3" id="KW-1133">Transmembrane helix</keyword>
<evidence type="ECO:0000256" key="3">
    <source>
        <dbReference type="SAM" id="Phobius"/>
    </source>
</evidence>
<comment type="caution">
    <text evidence="5">The sequence shown here is derived from an EMBL/GenBank/DDBJ whole genome shotgun (WGS) entry which is preliminary data.</text>
</comment>
<feature type="transmembrane region" description="Helical" evidence="3">
    <location>
        <begin position="1495"/>
        <end position="1512"/>
    </location>
</feature>
<dbReference type="EMBL" id="LWDG02000123">
    <property type="protein sequence ID" value="KAE8268871.1"/>
    <property type="molecule type" value="Genomic_DNA"/>
</dbReference>
<feature type="compositionally biased region" description="Acidic residues" evidence="2">
    <location>
        <begin position="218"/>
        <end position="229"/>
    </location>
</feature>
<evidence type="ECO:0000313" key="5">
    <source>
        <dbReference type="EMBL" id="KAE8268871.1"/>
    </source>
</evidence>
<feature type="compositionally biased region" description="Basic residues" evidence="2">
    <location>
        <begin position="546"/>
        <end position="557"/>
    </location>
</feature>
<sequence>MSGSGTRATPPKLSPIIKSNTQEPKLPATAPSAPPHPPSKLQSQSTASTPDHLPQEQQQQRSATNPEPTAPPTAPGSGTVSAGTNPPKTNRVRWHGNTDLAPSRVHAAAVAAAAAANAARPPIAASSTASSSNLLSVPASATRLGPSLNPHEGLPKGGVIVPPQPEAVQETSTEASVPSQRIKRANHPGPLMLKQRLSDTGVTGGGIPPSSTSTSPEDGVEDEDEEVEAEAVRDHPIILPMPSSAARNAAAAVKPSILSARLPFTQSPLPQLLLHHHDNDLNASTNSNHSARELDERGMDEAAFQLLQAQLQLEAKRDGPNTTTTNANAASTQHQQQPDRKQRRAALSALSSAGTSGPASGASTPYSTDSSYDPMADSDLEHIDLIEGEVDGMPARLSKREKQKIREKEEEERELARGNRGTGWARLRRLVGGGIGGSGDAKPEGDEDVESAAAEKARYADDEGAGRDGPTNRKSVPVTTSSGTHGGAAEGLKRKPTKYERQAAKLVKAHKLVASASGGGGAASMPTSSSAGIDGALFAVAGRGDHSHHHPHHHHHHAQEDGDHSRSSSPEPFDMDPRPVASGGVLGNLLRLYESQNARRASDGGIGGGMGSSAVSRNASLSSLDRSPPLTARFQPAGHSRLRKTHRPSDSTTSGGGPGDETVAKSSAVDPTVGGRAQAELLDMSPEALAARAMEKERKERVRQIEEQLRRTLAPQNLGTSKTTQQKRGRSQQASTLAGLMSSEYRRGSVGLGSRTPRRSWDGHSMASSAGGYQHSAAGSNRRPMMQSISSSAFPISAAVMEKTQQGGKVLSKAASHVAKVAVAETGLESAMDERPKAARNGGGTIGALIATTGNLVGAVSPHLAQLGPNPKRPGFTLDRYLLPEMNAKTLRQTAEIVADASLPPRSWRSVPGTPNMWASRSAPGTPGGSRSQSQSHSHSHSGSRTRNDSVVGLHSQGEGVGMNDPASRPTISVDGTGLIDDRARGGEGRQADIYTGGSVSPRESGTMTVGTNSPKDRSEKTISLDGHANNATKTGHPMSRAFSAGMRSMPPTPGGGGHHSGFSHLRSRSSIALSHLPGVHSAGHMFHRAWSGLASGMNTPDPDGGGMGSDYFSAKGAGTSGVSSTTNVEDLEKMEWQRKLKRRAKKRKKEEIFITMHVAAILQRQEFLLKLARALMMFGAPTHKLESQIQHTARVLEINCRIIYLPNLMLLSFGDDATRTSETKFIKQTAGLDLTKLTDMHDVYWNVVRDKISVTEASEQLDELMRRKPLIPRIPTILIGGLCSAFICVGGMGFNGSFIDAVAAFPLGMFLVYCQGIITTELYSNVFEIVFCVINSFVAAALHSTGIFCYSSVVSGSIVLILPGFIVLSGALELQSKNLIAGSVRLVYAIIYSLFLGMGLSIGVDFWTLVNNKPLDNASYCDANHHNPDVWYRRNVNLIWALLTVPGYSTVLSLRNQAKVTRKEFPAMVLIACAGWACNHYASTAKTLKGRQDITSALGSFAVGLLANLYGRFTGGRAFVVAVPGILYQLPSGLSNGGLLNFVDITANTNATMASGGTSTVAFSNSGFSVAASLIEVALGLTVGLFAATIVGHYLTSKRQRGTMVFSF</sequence>
<feature type="region of interest" description="Disordered" evidence="2">
    <location>
        <begin position="433"/>
        <end position="497"/>
    </location>
</feature>
<gene>
    <name evidence="5" type="ORF">A4X09_0g3470</name>
</gene>
<dbReference type="InterPro" id="IPR051361">
    <property type="entry name" value="ThrE/Ser_Exporter"/>
</dbReference>
<feature type="compositionally biased region" description="Basic and acidic residues" evidence="2">
    <location>
        <begin position="453"/>
        <end position="466"/>
    </location>
</feature>
<dbReference type="PANTHER" id="PTHR31082:SF4">
    <property type="entry name" value="PHEROMONE-REGULATED MEMBRANE PROTEIN 10"/>
    <property type="match status" value="1"/>
</dbReference>
<feature type="transmembrane region" description="Helical" evidence="3">
    <location>
        <begin position="1466"/>
        <end position="1483"/>
    </location>
</feature>
<feature type="compositionally biased region" description="Polar residues" evidence="2">
    <location>
        <begin position="714"/>
        <end position="724"/>
    </location>
</feature>
<feature type="compositionally biased region" description="Polar residues" evidence="2">
    <location>
        <begin position="998"/>
        <end position="1014"/>
    </location>
</feature>
<feature type="transmembrane region" description="Helical" evidence="3">
    <location>
        <begin position="1387"/>
        <end position="1411"/>
    </location>
</feature>
<keyword evidence="3" id="KW-0812">Transmembrane</keyword>
<feature type="compositionally biased region" description="Polar residues" evidence="2">
    <location>
        <begin position="40"/>
        <end position="62"/>
    </location>
</feature>
<protein>
    <recommendedName>
        <fullName evidence="4">Threonine/serine exporter-like N-terminal domain-containing protein</fullName>
    </recommendedName>
</protein>
<organism evidence="5 6">
    <name type="scientific">Tilletia walkeri</name>
    <dbReference type="NCBI Taxonomy" id="117179"/>
    <lineage>
        <taxon>Eukaryota</taxon>
        <taxon>Fungi</taxon>
        <taxon>Dikarya</taxon>
        <taxon>Basidiomycota</taxon>
        <taxon>Ustilaginomycotina</taxon>
        <taxon>Exobasidiomycetes</taxon>
        <taxon>Tilletiales</taxon>
        <taxon>Tilletiaceae</taxon>
        <taxon>Tilletia</taxon>
    </lineage>
</organism>